<evidence type="ECO:0000256" key="1">
    <source>
        <dbReference type="SAM" id="MobiDB-lite"/>
    </source>
</evidence>
<keyword evidence="2" id="KW-1133">Transmembrane helix</keyword>
<feature type="region of interest" description="Disordered" evidence="1">
    <location>
        <begin position="428"/>
        <end position="524"/>
    </location>
</feature>
<evidence type="ECO:0000313" key="3">
    <source>
        <dbReference type="EMBL" id="RSH86071.1"/>
    </source>
</evidence>
<dbReference type="GeneID" id="39588829"/>
<feature type="region of interest" description="Disordered" evidence="1">
    <location>
        <begin position="377"/>
        <end position="414"/>
    </location>
</feature>
<dbReference type="AlphaFoldDB" id="A0A427Y4Q9"/>
<dbReference type="RefSeq" id="XP_028478856.1">
    <property type="nucleotide sequence ID" value="XM_028619884.1"/>
</dbReference>
<name>A0A427Y4Q9_9TREE</name>
<sequence>MNNFDLSTSPPPSYSAGGEGDDSPLGAYLAAADAERSFDSDLLGSPFRPNDDNTIARRKRPSPGRSVSPTPGHAPARIATALIPATPPAATRASNGDTPRTPLDTETHDAGPSRVAGSGGGRGSLLAPMPRKGTDNAFVGRFQYLVASSGLLEKSQLDLSKSSPRRDGVGHHIERPEPTVAGPLQSMTTPDNVPHALSEARSENMTLRWDIVGAVAVLVLSLAYVLGPVVAIVIGTAGAGGAWYLRPTVLTRTPPATPPRVSTPQPPSIDAGHVPIDEAPTTPTSAPADSVMTSLDEFLTESRSLDHSIATSLQVLAPKPDDTEQAHELRIALHRVMEDMTDSLAAATSTLVPMADRAALTVLEDMYDIPVTKPQRRIRHCSTDDENESPLARTHHVRPRASSSSATGWVPDLLTGGLLTPRERALAKSPIRHNEASPFDPNDKFTPLPVRSIRHRRASWSQDWDGPVSPLQQQQERQERDIEDDVANESVLSASSADSSVPASIPETLAPSMSPPHGPRQRLGAFAPKRASPLAQALQQLEGTPPSSYVPPSSFHAPFAVMQNRSTSAYRRSLQDIPYIHSSPTSSADTAANLALARASANMSSANRRSLQTSNTPQDKENMQEAIAAAGKGLQRARSLPQSQRGLKPMQQQMSPDSMRSSTIMGQSPSPIFGRPTGSTPASKRGSLIFAADSYRQDAASLGHGFLPRHIPRPSRVVSVSPLTLSGLKAAYLGVHLKRRRVACCLLGLRFDEARDGQYWDDVCATLQSLVEAITASKQRLEVLRADAEREAAAVLALATITKEPPVTPPRLGGVPLTLMARTGSNNFAPRDSTEQAILSSVDELQRTLARVWARCEDLRSRVETGETNELVAAWSDVRSDVGGMLRHVERGREAARRDWQSSEAEEEEVLSDFVDERPASPVPDFLRAWGLAPGPGAPEIVRPGDESGESEMLLPVDDNLPPPGMDEVYEATLPPAVAFARPKAALSREERIALTREARARGLSLAQLTAASSASPAERERETQRQLEAERLRAGGEMVAELQGMFGEIRRRKGMDD</sequence>
<keyword evidence="4" id="KW-1185">Reference proteome</keyword>
<feature type="compositionally biased region" description="Low complexity" evidence="1">
    <location>
        <begin position="1008"/>
        <end position="1017"/>
    </location>
</feature>
<proteinExistence type="predicted"/>
<dbReference type="Proteomes" id="UP000279236">
    <property type="component" value="Unassembled WGS sequence"/>
</dbReference>
<evidence type="ECO:0000256" key="2">
    <source>
        <dbReference type="SAM" id="Phobius"/>
    </source>
</evidence>
<reference evidence="3 4" key="1">
    <citation type="submission" date="2018-11" db="EMBL/GenBank/DDBJ databases">
        <title>Genome sequence of Apiotrichum porosum DSM 27194.</title>
        <authorList>
            <person name="Aliyu H."/>
            <person name="Gorte O."/>
            <person name="Ochsenreither K."/>
        </authorList>
    </citation>
    <scope>NUCLEOTIDE SEQUENCE [LARGE SCALE GENOMIC DNA]</scope>
    <source>
        <strain evidence="3 4">DSM 27194</strain>
    </source>
</reference>
<dbReference type="OrthoDB" id="21151at2759"/>
<evidence type="ECO:0000313" key="4">
    <source>
        <dbReference type="Proteomes" id="UP000279236"/>
    </source>
</evidence>
<dbReference type="STRING" id="105984.A0A427Y4Q9"/>
<organism evidence="3 4">
    <name type="scientific">Apiotrichum porosum</name>
    <dbReference type="NCBI Taxonomy" id="105984"/>
    <lineage>
        <taxon>Eukaryota</taxon>
        <taxon>Fungi</taxon>
        <taxon>Dikarya</taxon>
        <taxon>Basidiomycota</taxon>
        <taxon>Agaricomycotina</taxon>
        <taxon>Tremellomycetes</taxon>
        <taxon>Trichosporonales</taxon>
        <taxon>Trichosporonaceae</taxon>
        <taxon>Apiotrichum</taxon>
    </lineage>
</organism>
<comment type="caution">
    <text evidence="3">The sequence shown here is derived from an EMBL/GenBank/DDBJ whole genome shotgun (WGS) entry which is preliminary data.</text>
</comment>
<feature type="transmembrane region" description="Helical" evidence="2">
    <location>
        <begin position="211"/>
        <end position="244"/>
    </location>
</feature>
<feature type="region of interest" description="Disordered" evidence="1">
    <location>
        <begin position="1008"/>
        <end position="1027"/>
    </location>
</feature>
<feature type="compositionally biased region" description="Low complexity" evidence="1">
    <location>
        <begin position="74"/>
        <end position="93"/>
    </location>
</feature>
<feature type="compositionally biased region" description="Basic and acidic residues" evidence="1">
    <location>
        <begin position="1018"/>
        <end position="1027"/>
    </location>
</feature>
<keyword evidence="2" id="KW-0812">Transmembrane</keyword>
<feature type="region of interest" description="Disordered" evidence="1">
    <location>
        <begin position="640"/>
        <end position="665"/>
    </location>
</feature>
<feature type="compositionally biased region" description="Basic and acidic residues" evidence="1">
    <location>
        <begin position="164"/>
        <end position="177"/>
    </location>
</feature>
<protein>
    <submittedName>
        <fullName evidence="3">Uncharacterized protein</fullName>
    </submittedName>
</protein>
<feature type="region of interest" description="Disordered" evidence="1">
    <location>
        <begin position="158"/>
        <end position="189"/>
    </location>
</feature>
<feature type="compositionally biased region" description="Low complexity" evidence="1">
    <location>
        <begin position="490"/>
        <end position="504"/>
    </location>
</feature>
<gene>
    <name evidence="3" type="ORF">EHS24_004286</name>
</gene>
<accession>A0A427Y4Q9</accession>
<feature type="region of interest" description="Disordered" evidence="1">
    <location>
        <begin position="254"/>
        <end position="275"/>
    </location>
</feature>
<keyword evidence="2" id="KW-0472">Membrane</keyword>
<feature type="region of interest" description="Disordered" evidence="1">
    <location>
        <begin position="1"/>
        <end position="123"/>
    </location>
</feature>
<dbReference type="EMBL" id="RSCE01000002">
    <property type="protein sequence ID" value="RSH86071.1"/>
    <property type="molecule type" value="Genomic_DNA"/>
</dbReference>